<proteinExistence type="predicted"/>
<dbReference type="Proteomes" id="UP000324800">
    <property type="component" value="Unassembled WGS sequence"/>
</dbReference>
<dbReference type="Gene3D" id="2.60.120.920">
    <property type="match status" value="1"/>
</dbReference>
<comment type="caution">
    <text evidence="1">The sequence shown here is derived from an EMBL/GenBank/DDBJ whole genome shotgun (WGS) entry which is preliminary data.</text>
</comment>
<accession>A0A5J4X0M8</accession>
<evidence type="ECO:0000313" key="2">
    <source>
        <dbReference type="Proteomes" id="UP000324800"/>
    </source>
</evidence>
<organism evidence="1 2">
    <name type="scientific">Streblomastix strix</name>
    <dbReference type="NCBI Taxonomy" id="222440"/>
    <lineage>
        <taxon>Eukaryota</taxon>
        <taxon>Metamonada</taxon>
        <taxon>Preaxostyla</taxon>
        <taxon>Oxymonadida</taxon>
        <taxon>Streblomastigidae</taxon>
        <taxon>Streblomastix</taxon>
    </lineage>
</organism>
<dbReference type="AlphaFoldDB" id="A0A5J4X0M8"/>
<dbReference type="EMBL" id="SNRW01000610">
    <property type="protein sequence ID" value="KAA6400155.1"/>
    <property type="molecule type" value="Genomic_DNA"/>
</dbReference>
<reference evidence="1 2" key="1">
    <citation type="submission" date="2019-03" db="EMBL/GenBank/DDBJ databases">
        <title>Single cell metagenomics reveals metabolic interactions within the superorganism composed of flagellate Streblomastix strix and complex community of Bacteroidetes bacteria on its surface.</title>
        <authorList>
            <person name="Treitli S.C."/>
            <person name="Kolisko M."/>
            <person name="Husnik F."/>
            <person name="Keeling P."/>
            <person name="Hampl V."/>
        </authorList>
    </citation>
    <scope>NUCLEOTIDE SEQUENCE [LARGE SCALE GENOMIC DNA]</scope>
    <source>
        <strain evidence="1">ST1C</strain>
    </source>
</reference>
<name>A0A5J4X0M8_9EUKA</name>
<gene>
    <name evidence="1" type="ORF">EZS28_004320</name>
</gene>
<evidence type="ECO:0000313" key="1">
    <source>
        <dbReference type="EMBL" id="KAA6400155.1"/>
    </source>
</evidence>
<evidence type="ECO:0008006" key="3">
    <source>
        <dbReference type="Google" id="ProtNLM"/>
    </source>
</evidence>
<sequence length="200" mass="22852">MFLRICSSFYRPGCGVPRSIKNSIKGLFKSQFFATIKYTIPSSDIQWIRSNDFCVGIITEDTHKIQYWNDGSLYYYGCDSTFSGNFSYKCGQKVELEVDMEQRTLFFFVDQVEQKLSVGNIPGKINFMCCVSKTGSQVDVIRVYQLQQSSQKCVDGSLQFQLGNEAPFDAIARNSPSFNVCMGMTREKIECSPYYMQNKV</sequence>
<protein>
    <recommendedName>
        <fullName evidence="3">B30.2/SPRY domain-containing protein</fullName>
    </recommendedName>
</protein>
<dbReference type="InterPro" id="IPR043136">
    <property type="entry name" value="B30.2/SPRY_sf"/>
</dbReference>